<dbReference type="PANTHER" id="PTHR47190">
    <property type="entry name" value="DEHYDROGENASE, PUTATIVE-RELATED"/>
    <property type="match status" value="1"/>
</dbReference>
<feature type="region of interest" description="Disordered" evidence="3">
    <location>
        <begin position="1723"/>
        <end position="1773"/>
    </location>
</feature>
<dbReference type="InterPro" id="IPR007867">
    <property type="entry name" value="GMC_OxRtase_C"/>
</dbReference>
<dbReference type="InterPro" id="IPR029058">
    <property type="entry name" value="AB_hydrolase_fold"/>
</dbReference>
<feature type="region of interest" description="Disordered" evidence="3">
    <location>
        <begin position="1630"/>
        <end position="1673"/>
    </location>
</feature>
<feature type="compositionally biased region" description="Low complexity" evidence="3">
    <location>
        <begin position="1562"/>
        <end position="1575"/>
    </location>
</feature>
<dbReference type="GO" id="GO:0050660">
    <property type="term" value="F:flavin adenine dinucleotide binding"/>
    <property type="evidence" value="ECO:0007669"/>
    <property type="project" value="InterPro"/>
</dbReference>
<dbReference type="EMBL" id="JAHFXF010000208">
    <property type="protein sequence ID" value="KAG9693013.1"/>
    <property type="molecule type" value="Genomic_DNA"/>
</dbReference>
<dbReference type="SUPFAM" id="SSF51905">
    <property type="entry name" value="FAD/NAD(P)-binding domain"/>
    <property type="match status" value="1"/>
</dbReference>
<feature type="region of interest" description="Disordered" evidence="3">
    <location>
        <begin position="600"/>
        <end position="621"/>
    </location>
</feature>
<feature type="compositionally biased region" description="Low complexity" evidence="3">
    <location>
        <begin position="600"/>
        <end position="609"/>
    </location>
</feature>
<accession>A0A9P8EM52</accession>
<dbReference type="OrthoDB" id="413885at2759"/>
<feature type="compositionally biased region" description="Low complexity" evidence="3">
    <location>
        <begin position="1630"/>
        <end position="1671"/>
    </location>
</feature>
<evidence type="ECO:0000256" key="2">
    <source>
        <dbReference type="RuleBase" id="RU003968"/>
    </source>
</evidence>
<dbReference type="Pfam" id="PF00732">
    <property type="entry name" value="GMC_oxred_N"/>
    <property type="match status" value="1"/>
</dbReference>
<feature type="non-terminal residue" evidence="6">
    <location>
        <position position="1"/>
    </location>
</feature>
<dbReference type="Pfam" id="PF05199">
    <property type="entry name" value="GMC_oxred_C"/>
    <property type="match status" value="1"/>
</dbReference>
<dbReference type="GO" id="GO:0016614">
    <property type="term" value="F:oxidoreductase activity, acting on CH-OH group of donors"/>
    <property type="evidence" value="ECO:0007669"/>
    <property type="project" value="InterPro"/>
</dbReference>
<evidence type="ECO:0000259" key="5">
    <source>
        <dbReference type="PROSITE" id="PS00623"/>
    </source>
</evidence>
<dbReference type="PANTHER" id="PTHR47190:SF4">
    <property type="entry name" value="DEHYDROGENASE, PUTATIVE-RELATED"/>
    <property type="match status" value="1"/>
</dbReference>
<dbReference type="Gene3D" id="3.30.410.10">
    <property type="entry name" value="Cholesterol Oxidase, domain 2"/>
    <property type="match status" value="1"/>
</dbReference>
<keyword evidence="4" id="KW-0732">Signal</keyword>
<feature type="signal peptide" evidence="4">
    <location>
        <begin position="1"/>
        <end position="19"/>
    </location>
</feature>
<evidence type="ECO:0000256" key="3">
    <source>
        <dbReference type="SAM" id="MobiDB-lite"/>
    </source>
</evidence>
<feature type="chain" id="PRO_5040391710" evidence="4">
    <location>
        <begin position="20"/>
        <end position="1935"/>
    </location>
</feature>
<comment type="similarity">
    <text evidence="1 2">Belongs to the GMC oxidoreductase family.</text>
</comment>
<gene>
    <name evidence="6" type="ORF">KCU76_g6279</name>
</gene>
<feature type="region of interest" description="Disordered" evidence="3">
    <location>
        <begin position="1562"/>
        <end position="1593"/>
    </location>
</feature>
<sequence>MSRFLSVLLLPALGALAQSASPSYDYIIAGAGPAGIIVAERLAESGSSVLLLERGNASTYSSGGRDILPWSNTLTQYDVPGVRHYIKTSFSDVSEYCTDTAGNAGCILGGGTMVNQLAYIPPQQVDFDDKWPSGWKWNDVASAAERVHSRNPGTTTPSADGIRYDQSSYNVFADFFKKQGYTPADAIAEPNLKHDVYSHAPYNVKDGLVAGPVLTYLPLAQALPNFKLQLHTKVIRAVRNGSIVSGVEVEVDGQRQMINVNAGGSVILASGVFSTPRILFNSGIGPKDQLQIVAGSTTTNVTLPQSSDWINLPVGQGIKDHLIVTLNFNTTEPVDFLDTPYFINPAANITDMYSHGNGILTQGYQRFTFWTSNTTSDGSVRFFQGTCYASGQNAVSMKLYLTHGITSSGAIGITAAGNTVYTVKPYQTTAEDKYAIASFIDNLLVQTRKPDSILVYAGASTDTGASLSKVYTGGSHWVSTAKMGTDDGRVNNGTSVVDLDTRVYGTDNLFVVDASMHPDLPTGNLQATVQIVAEAAAARILALPKKISSSSQSASSTSSSPGKTSVVDTTSSTSVQSSSSVATTLATSIHISSTSSVISSASSTTSSSTRNPTNPTCPLSNSTTFTAKRGAVFLIECYLDRAGHDMASVDVPTNRIADCINKCDALPGCVDISMSGTACYMKNVVGDRIVQSNGTEVKVSLPTGQATSVNHFCTSVKNSVGPTIWFEADAAHGVLDFIGVQTILAQDYHRTSCSYDPPNFGWSDNLLSSLDNFYSYFTPLIEALGRQHELRVWVAWGDGAQNALKHALENVDATRKLVLMDSSPDGIEWFDAQRANNWTEKQMLEYRQTDSRGRTSLMQLILGAAIPGDVFGTLLQGDCADLESRGLLPFFIPANSTGYFDKSLYSMYSAQSKKEDLWSGQYFSFKHMAAGPIDRYLMNTTVPKSIDVKALMTYNAGTDPASDKFYRQEKLGMLNHIAGKDVTDGVICSRTRSPFIELLASEVTAVCYCIGTPATNEKQSAVTKSASYKGLSLQKCTAKLSAEFTEPWNFCEFYTRATRTSSPFKAFSAPQLLELCDCIEGTTSTKTSSTSSKKHKATSTSSSSKKSGAKTSSVTTSSVSSSLTSSSLSSSSFSSRSTATDFPITATISSVPTSSVNNTTSINPVTSSAFNSASASTSSKITSSTSSAASLNSTTTGSILAIPTSGETFNSSITTSYGNGTNSTVSQDPTTSSNIGSSTLVPVNVTISISSSITTPIATGLSSGFPTSSGTSGSPYGNGTNTTPVVGPTMPVPTANATSINSTMSVPIVIGVPTDIVDTSSAASSGFFSSVSVSGAPYGNGTSGTPTVAPAAPVSSGNSSSTNSTSSVSVIIGVPTDIINASSGGISFSSVASSGAPYGNGTSSSPILGPTAPVTTASPIAINTTSSASTSVVNSTSSTASSGFSSSVSSSGAPYGNGTSSTTSLGPTAPFSTGVFSSTAIRTNSTITTSSITANITSSLASSGIPSSTSASGAPYGNVTSSAPTLYPTAPIDTGSFNTSTIRSANSTISVPTNGANFTSAASSGISSSVSTSGAPYGNSTDRAPTVGPTAPIPTGTFSVPSIVEVTNSTASSALTFSTVVPSGGISSSAISSGAPYGNSSSTTVSSGPTAPGSTSASSTSIPSSSAVFASNGTSTSIPSSTFSVGPVNATATGSSNGTTTQSASSTTSQSSINATITGSVTTSASGSASITAPVTTSGSSSSISQSATSSTSLSSSSATSSQSSTPSQASTLNGNRVFVSKSNLAYGNLALESTQDGENDYATVYTRRQRRTLGYTFNQTSGYLYLGNGENVLSYAIPSFRSNSVQLATLTQVYLNTYPESWSPLKCTASDSGALACSVTVKATRFRRRSVTYSVFVAVPREGQNAADIYLYAANQIDWRPLGASQVSLMLSKD</sequence>
<feature type="compositionally biased region" description="Low complexity" evidence="3">
    <location>
        <begin position="1428"/>
        <end position="1454"/>
    </location>
</feature>
<feature type="region of interest" description="Disordered" evidence="3">
    <location>
        <begin position="1083"/>
        <end position="1138"/>
    </location>
</feature>
<evidence type="ECO:0000256" key="1">
    <source>
        <dbReference type="ARBA" id="ARBA00010790"/>
    </source>
</evidence>
<feature type="region of interest" description="Disordered" evidence="3">
    <location>
        <begin position="1693"/>
        <end position="1712"/>
    </location>
</feature>
<feature type="region of interest" description="Disordered" evidence="3">
    <location>
        <begin position="1428"/>
        <end position="1468"/>
    </location>
</feature>
<dbReference type="Proteomes" id="UP000779574">
    <property type="component" value="Unassembled WGS sequence"/>
</dbReference>
<evidence type="ECO:0000256" key="4">
    <source>
        <dbReference type="SAM" id="SignalP"/>
    </source>
</evidence>
<dbReference type="Gene3D" id="3.40.50.1820">
    <property type="entry name" value="alpha/beta hydrolase"/>
    <property type="match status" value="1"/>
</dbReference>
<feature type="region of interest" description="Disordered" evidence="3">
    <location>
        <begin position="1264"/>
        <end position="1286"/>
    </location>
</feature>
<protein>
    <submittedName>
        <fullName evidence="6">FAD/NAD(P)-binding domain-containing protein</fullName>
    </submittedName>
</protein>
<dbReference type="Gene3D" id="3.50.50.60">
    <property type="entry name" value="FAD/NAD(P)-binding domain"/>
    <property type="match status" value="1"/>
</dbReference>
<proteinExistence type="inferred from homology"/>
<dbReference type="PROSITE" id="PS00623">
    <property type="entry name" value="GMC_OXRED_1"/>
    <property type="match status" value="1"/>
</dbReference>
<feature type="compositionally biased region" description="Low complexity" evidence="3">
    <location>
        <begin position="1098"/>
        <end position="1138"/>
    </location>
</feature>
<evidence type="ECO:0000313" key="6">
    <source>
        <dbReference type="EMBL" id="KAG9693013.1"/>
    </source>
</evidence>
<dbReference type="SUPFAM" id="SSF54373">
    <property type="entry name" value="FAD-linked reductases, C-terminal domain"/>
    <property type="match status" value="1"/>
</dbReference>
<keyword evidence="2" id="KW-0274">FAD</keyword>
<dbReference type="InterPro" id="IPR036188">
    <property type="entry name" value="FAD/NAD-bd_sf"/>
</dbReference>
<dbReference type="InterPro" id="IPR053208">
    <property type="entry name" value="GMC_Oxidoreductase_CD"/>
</dbReference>
<reference evidence="6" key="2">
    <citation type="submission" date="2021-08" db="EMBL/GenBank/DDBJ databases">
        <authorList>
            <person name="Gostincar C."/>
            <person name="Sun X."/>
            <person name="Song Z."/>
            <person name="Gunde-Cimerman N."/>
        </authorList>
    </citation>
    <scope>NUCLEOTIDE SEQUENCE</scope>
    <source>
        <strain evidence="6">EXF-9911</strain>
    </source>
</reference>
<feature type="compositionally biased region" description="Low complexity" evidence="3">
    <location>
        <begin position="1723"/>
        <end position="1772"/>
    </location>
</feature>
<organism evidence="6 7">
    <name type="scientific">Aureobasidium melanogenum</name>
    <name type="common">Aureobasidium pullulans var. melanogenum</name>
    <dbReference type="NCBI Taxonomy" id="46634"/>
    <lineage>
        <taxon>Eukaryota</taxon>
        <taxon>Fungi</taxon>
        <taxon>Dikarya</taxon>
        <taxon>Ascomycota</taxon>
        <taxon>Pezizomycotina</taxon>
        <taxon>Dothideomycetes</taxon>
        <taxon>Dothideomycetidae</taxon>
        <taxon>Dothideales</taxon>
        <taxon>Saccotheciaceae</taxon>
        <taxon>Aureobasidium</taxon>
    </lineage>
</organism>
<comment type="caution">
    <text evidence="6">The sequence shown here is derived from an EMBL/GenBank/DDBJ whole genome shotgun (WGS) entry which is preliminary data.</text>
</comment>
<dbReference type="InterPro" id="IPR000172">
    <property type="entry name" value="GMC_OxRdtase_N"/>
</dbReference>
<reference evidence="6" key="1">
    <citation type="journal article" date="2021" name="J Fungi (Basel)">
        <title>Virulence traits and population genomics of the black yeast Aureobasidium melanogenum.</title>
        <authorList>
            <person name="Cernosa A."/>
            <person name="Sun X."/>
            <person name="Gostincar C."/>
            <person name="Fang C."/>
            <person name="Gunde-Cimerman N."/>
            <person name="Song Z."/>
        </authorList>
    </citation>
    <scope>NUCLEOTIDE SEQUENCE</scope>
    <source>
        <strain evidence="6">EXF-9911</strain>
    </source>
</reference>
<dbReference type="SUPFAM" id="SSF53474">
    <property type="entry name" value="alpha/beta-Hydrolases"/>
    <property type="match status" value="1"/>
</dbReference>
<feature type="domain" description="Glucose-methanol-choline oxidoreductase N-terminal" evidence="5">
    <location>
        <begin position="105"/>
        <end position="128"/>
    </location>
</feature>
<evidence type="ECO:0000313" key="7">
    <source>
        <dbReference type="Proteomes" id="UP000779574"/>
    </source>
</evidence>
<keyword evidence="2" id="KW-0285">Flavoprotein</keyword>
<feature type="compositionally biased region" description="Polar residues" evidence="3">
    <location>
        <begin position="610"/>
        <end position="621"/>
    </location>
</feature>
<feature type="region of interest" description="Disordered" evidence="3">
    <location>
        <begin position="550"/>
        <end position="573"/>
    </location>
</feature>
<feature type="compositionally biased region" description="Polar residues" evidence="3">
    <location>
        <begin position="1457"/>
        <end position="1468"/>
    </location>
</feature>
<name>A0A9P8EM52_AURME</name>